<keyword evidence="2" id="KW-1133">Transmembrane helix</keyword>
<keyword evidence="2" id="KW-0812">Transmembrane</keyword>
<dbReference type="InterPro" id="IPR010295">
    <property type="entry name" value="DUF898"/>
</dbReference>
<feature type="transmembrane region" description="Helical" evidence="2">
    <location>
        <begin position="37"/>
        <end position="57"/>
    </location>
</feature>
<proteinExistence type="predicted"/>
<gene>
    <name evidence="3" type="ORF">AZ34_03640</name>
</gene>
<protein>
    <recommendedName>
        <fullName evidence="5">DUF898 domain-containing protein</fullName>
    </recommendedName>
</protein>
<dbReference type="Proteomes" id="UP000023268">
    <property type="component" value="Unassembled WGS sequence"/>
</dbReference>
<evidence type="ECO:0000313" key="4">
    <source>
        <dbReference type="Proteomes" id="UP000023268"/>
    </source>
</evidence>
<reference evidence="3 4" key="1">
    <citation type="submission" date="2014-02" db="EMBL/GenBank/DDBJ databases">
        <title>Draft Genome of Hylemonella gracilis isolated from the Niagara River.</title>
        <authorList>
            <person name="Pawlowski D.R."/>
            <person name="Koudelka G.B."/>
        </authorList>
    </citation>
    <scope>NUCLEOTIDE SEQUENCE [LARGE SCALE GENOMIC DNA]</scope>
    <source>
        <strain evidence="3 4">Niagara R</strain>
    </source>
</reference>
<feature type="transmembrane region" description="Helical" evidence="2">
    <location>
        <begin position="266"/>
        <end position="289"/>
    </location>
</feature>
<feature type="transmembrane region" description="Helical" evidence="2">
    <location>
        <begin position="85"/>
        <end position="103"/>
    </location>
</feature>
<evidence type="ECO:0000313" key="3">
    <source>
        <dbReference type="EMBL" id="EYC50257.1"/>
    </source>
</evidence>
<sequence length="386" mass="42320">MQHIEDQGGLAPSEPQPGEPRPTELGIRFVGSGSEYFRIWIVNLLLTLVTVGFYYPFAKTRRLKYFYGATEVGGHPLSFHGQPWAMFRGYVFAVLLVGVYNAADYLSPVVGLLAFALLMLAWPALWHASLRFRLANTGWRGLRFRFTGTRGGSYHAFSLLIAVLLVFFIGVTLASLQSQVLRSHALVLILLSYPVALVLIPAGFWLHRRYQQGHLAIANEQAAFHVGASKFYRLFGVAFVYFLLVLLVAGLAIFALGKVGALSSNWLLTAILIVAYLAVLCVVGGYFTARLQNLVWNGTRSPGLAFRSTLSAIALIKLWFKNWLLTLLTIGLYHPYAKVANARLRLEAVSLLATVNLDELVAAQDANAATATGEAAGDLFGLDLGL</sequence>
<comment type="caution">
    <text evidence="3">The sequence shown here is derived from an EMBL/GenBank/DDBJ whole genome shotgun (WGS) entry which is preliminary data.</text>
</comment>
<dbReference type="RefSeq" id="WP_035604869.1">
    <property type="nucleotide sequence ID" value="NZ_JEMG01000001.1"/>
</dbReference>
<keyword evidence="2" id="KW-0472">Membrane</keyword>
<feature type="transmembrane region" description="Helical" evidence="2">
    <location>
        <begin position="151"/>
        <end position="173"/>
    </location>
</feature>
<evidence type="ECO:0000256" key="1">
    <source>
        <dbReference type="SAM" id="MobiDB-lite"/>
    </source>
</evidence>
<accession>A0A016XFA7</accession>
<organism evidence="3 4">
    <name type="scientific">Hylemonella gracilis str. Niagara R</name>
    <dbReference type="NCBI Taxonomy" id="1458275"/>
    <lineage>
        <taxon>Bacteria</taxon>
        <taxon>Pseudomonadati</taxon>
        <taxon>Pseudomonadota</taxon>
        <taxon>Betaproteobacteria</taxon>
        <taxon>Burkholderiales</taxon>
        <taxon>Comamonadaceae</taxon>
        <taxon>Hylemonella</taxon>
    </lineage>
</organism>
<feature type="transmembrane region" description="Helical" evidence="2">
    <location>
        <begin position="185"/>
        <end position="206"/>
    </location>
</feature>
<dbReference type="STRING" id="1458275.AZ34_03640"/>
<dbReference type="eggNOG" id="COG4269">
    <property type="taxonomic scope" value="Bacteria"/>
</dbReference>
<feature type="transmembrane region" description="Helical" evidence="2">
    <location>
        <begin position="234"/>
        <end position="254"/>
    </location>
</feature>
<dbReference type="EMBL" id="JEMG01000001">
    <property type="protein sequence ID" value="EYC50257.1"/>
    <property type="molecule type" value="Genomic_DNA"/>
</dbReference>
<evidence type="ECO:0008006" key="5">
    <source>
        <dbReference type="Google" id="ProtNLM"/>
    </source>
</evidence>
<dbReference type="AlphaFoldDB" id="A0A016XFA7"/>
<feature type="region of interest" description="Disordered" evidence="1">
    <location>
        <begin position="1"/>
        <end position="24"/>
    </location>
</feature>
<dbReference type="Pfam" id="PF05987">
    <property type="entry name" value="DUF898"/>
    <property type="match status" value="1"/>
</dbReference>
<name>A0A016XFA7_9BURK</name>
<feature type="transmembrane region" description="Helical" evidence="2">
    <location>
        <begin position="109"/>
        <end position="130"/>
    </location>
</feature>
<evidence type="ECO:0000256" key="2">
    <source>
        <dbReference type="SAM" id="Phobius"/>
    </source>
</evidence>